<evidence type="ECO:0000256" key="2">
    <source>
        <dbReference type="ARBA" id="ARBA00022618"/>
    </source>
</evidence>
<dbReference type="InterPro" id="IPR011989">
    <property type="entry name" value="ARM-like"/>
</dbReference>
<reference evidence="8" key="1">
    <citation type="submission" date="2022-06" db="EMBL/GenBank/DDBJ databases">
        <authorList>
            <person name="Berger JAMES D."/>
            <person name="Berger JAMES D."/>
        </authorList>
    </citation>
    <scope>NUCLEOTIDE SEQUENCE [LARGE SCALE GENOMIC DNA]</scope>
</reference>
<dbReference type="Proteomes" id="UP000050792">
    <property type="component" value="Unassembled WGS sequence"/>
</dbReference>
<feature type="compositionally biased region" description="Polar residues" evidence="6">
    <location>
        <begin position="1618"/>
        <end position="1633"/>
    </location>
</feature>
<proteinExistence type="predicted"/>
<feature type="region of interest" description="Disordered" evidence="6">
    <location>
        <begin position="1555"/>
        <end position="1664"/>
    </location>
</feature>
<evidence type="ECO:0000313" key="8">
    <source>
        <dbReference type="Proteomes" id="UP000050792"/>
    </source>
</evidence>
<comment type="subcellular location">
    <subcellularLocation>
        <location evidence="1">Nucleus</location>
    </subcellularLocation>
</comment>
<evidence type="ECO:0000256" key="5">
    <source>
        <dbReference type="ARBA" id="ARBA00023306"/>
    </source>
</evidence>
<feature type="region of interest" description="Disordered" evidence="6">
    <location>
        <begin position="1387"/>
        <end position="1458"/>
    </location>
</feature>
<dbReference type="GO" id="GO:0005634">
    <property type="term" value="C:nucleus"/>
    <property type="evidence" value="ECO:0007669"/>
    <property type="project" value="UniProtKB-SubCell"/>
</dbReference>
<name>A0AA85FVR6_9TREM</name>
<dbReference type="InterPro" id="IPR016024">
    <property type="entry name" value="ARM-type_fold"/>
</dbReference>
<reference evidence="9" key="2">
    <citation type="submission" date="2023-11" db="UniProtKB">
        <authorList>
            <consortium name="WormBaseParasite"/>
        </authorList>
    </citation>
    <scope>IDENTIFICATION</scope>
</reference>
<feature type="compositionally biased region" description="Polar residues" evidence="6">
    <location>
        <begin position="1529"/>
        <end position="1540"/>
    </location>
</feature>
<feature type="compositionally biased region" description="Basic and acidic residues" evidence="6">
    <location>
        <begin position="1412"/>
        <end position="1429"/>
    </location>
</feature>
<keyword evidence="3" id="KW-0498">Mitosis</keyword>
<feature type="region of interest" description="Disordered" evidence="6">
    <location>
        <begin position="1493"/>
        <end position="1540"/>
    </location>
</feature>
<organism evidence="8 9">
    <name type="scientific">Schistosoma rodhaini</name>
    <dbReference type="NCBI Taxonomy" id="6188"/>
    <lineage>
        <taxon>Eukaryota</taxon>
        <taxon>Metazoa</taxon>
        <taxon>Spiralia</taxon>
        <taxon>Lophotrochozoa</taxon>
        <taxon>Platyhelminthes</taxon>
        <taxon>Trematoda</taxon>
        <taxon>Digenea</taxon>
        <taxon>Strigeidida</taxon>
        <taxon>Schistosomatoidea</taxon>
        <taxon>Schistosomatidae</taxon>
        <taxon>Schistosoma</taxon>
    </lineage>
</organism>
<feature type="region of interest" description="Disordered" evidence="6">
    <location>
        <begin position="1687"/>
        <end position="1708"/>
    </location>
</feature>
<dbReference type="WBParaSite" id="SRDH1_66190.3">
    <property type="protein sequence ID" value="SRDH1_66190.3"/>
    <property type="gene ID" value="SRDH1_66190"/>
</dbReference>
<dbReference type="GO" id="GO:0007064">
    <property type="term" value="P:mitotic sister chromatid cohesion"/>
    <property type="evidence" value="ECO:0007669"/>
    <property type="project" value="InterPro"/>
</dbReference>
<keyword evidence="2" id="KW-0132">Cell division</keyword>
<dbReference type="InterPro" id="IPR020839">
    <property type="entry name" value="SCD"/>
</dbReference>
<sequence>MPSIGLELIFPPNCKPINGDLSKEELRRRLTELCNALDIVIEDEGKSTETSLDGERLSISQDHTKYKGLFLLLGSPEFLKHADRDIQLRVGVCICKLLKIFCPCNPLSGLSEEKVMTKEILFFLIDCIGLLSNVKTKTDAVYIKLHTMIYICAQIDVFMWCSFLEDESVLFSFVKMVFAIVKNLDVWSWTDSSIVRQMILDMAVKVIIQSEKFLSSDVVTFILQYLIEPAKSTQPAQHTFARDLIIRTADQLEYRIQMLLQNSLIVGKCNGTQMKTEGKFIHSPVELLEDSSGGIPDVDESKNDEENPDLLGEHAFLIIYALHTIQSSIVAPILPTIELKLKSPIVRERKRSFRLLARLFSEPNSLLHRRNPSLWDAFLGRFNDIDSEVRKLCIHMLPQLLKQNQDLVHEQLLTNFQQRIYDPDEEVRLLALKTMTGLIKQSENEVSDDAFELLKERSRDKTLSIRKEASSALASLYKGGLQSGCLSASKSASALNTILHLYYQNSTDDKLIVERLLKSSIIPYHFENAVRVQALFRCYSLMDEASIKAMQEIFKTQYVALKLLRDVVKLLTDQRDAKIPSEVNTEIMGVIQHLSILIPKSEKSVEHLKRFFNQVHTDKTLWNHLVKLTKPQTTCAQATTALRDILKKIGTAAENPNSANDNQTNYARVVKILLERCSPVLFDRNFGTELVNQLFVIKKTGCLSGTAGRMNVTRSLRLLLAVSVYFKEILPSNEVMDYLLCILSDEYSSVLNDDNDENVSSSSNSDSYDDSYTLQEMALSILCCVLGGGPSGTFSNTDLTEPLQNIADKQNLSIYAQLTERSEELLPILHRFCCTGIAPISLESCQNRETAEKSIKNNRKTTKHGAKIPSPKLITEAVSNSVVWRRECRRSKLSIRILFCLCNVVRHLLNSKSNSETNNIDLDEESTILENDDLTDELKRLYTLKSKINEILNDIVQVCISCPTLSNDYISCLTSLSHIALLFPDVYNEDIKNFITKSLVQQVLTIEPDDLRNQEQEKDKMQINSVTSKNFSNQPNALSSWSPDSLVSNLTKAKISAIKLITNWLVGLKNEVKPVVQVIIRLLYRIIIHDGDLTKSGKLSYGEMSRLRLVAATSWLKLARSQAYVECIEIGWYLSMSYIICDPCPQVRSHFLTKLNQGLYKLSLPLEYMAIFAHSVNVSEPAFKQRAKQLFIANIQRRRAFLNKHPSYFRDAKFLFGLLPDYVLPYVIYLLSHDSKWTKLDDVEILNKIKSALWFIMEPIMSHGENFSFLRKIIEKIKYARDALHPDDTLINEKLYTVCDISLGLLLSRCINPTIKEYPVDVKLPKTLFTSAPSDFRNPDFKQLINIGSESEAQTGTGIINSPSEMPIKNKVQPLLQFTPNKHTKAFKEGLIPPELVKPKGVNTSKPRKKAKETVSHKKKERNEMEFKTKSNNNIDELSGHESIDDNENSLSDGRDKKHQQQEVISICVASTSSNMLSSEIDTKVCDDVITKTQEVRSSPPHPEAVNNRKKRRKTTPQENLKRPRISKLSDSNSNKKQSTLDFVVKGNEISSNKTFSQVKDTSQQSSSILLSKDVNVKLKKKPESSNAKQNKSRPNKNSRRNIKKSISSKKNDRNISLRSRNLAISENSQKPTKNAERTLHSVNKRPVRSNVRSSSRLKTNKRTTLPDVLSRRPSLRMSAVIARQKLLTPMSQSSSNSTSQVTPKRKW</sequence>
<evidence type="ECO:0000256" key="3">
    <source>
        <dbReference type="ARBA" id="ARBA00022776"/>
    </source>
</evidence>
<feature type="compositionally biased region" description="Polar residues" evidence="6">
    <location>
        <begin position="1555"/>
        <end position="1570"/>
    </location>
</feature>
<evidence type="ECO:0000256" key="4">
    <source>
        <dbReference type="ARBA" id="ARBA00023242"/>
    </source>
</evidence>
<keyword evidence="8" id="KW-1185">Reference proteome</keyword>
<accession>A0AA85FVR6</accession>
<evidence type="ECO:0000313" key="9">
    <source>
        <dbReference type="WBParaSite" id="SRDH1_66190.3"/>
    </source>
</evidence>
<keyword evidence="4" id="KW-0539">Nucleus</keyword>
<evidence type="ECO:0000259" key="7">
    <source>
        <dbReference type="PROSITE" id="PS51425"/>
    </source>
</evidence>
<feature type="domain" description="SCD" evidence="7">
    <location>
        <begin position="378"/>
        <end position="465"/>
    </location>
</feature>
<dbReference type="Gene3D" id="1.25.10.10">
    <property type="entry name" value="Leucine-rich Repeat Variant"/>
    <property type="match status" value="1"/>
</dbReference>
<evidence type="ECO:0000256" key="1">
    <source>
        <dbReference type="ARBA" id="ARBA00004123"/>
    </source>
</evidence>
<feature type="compositionally biased region" description="Basic residues" evidence="6">
    <location>
        <begin position="1591"/>
        <end position="1608"/>
    </location>
</feature>
<dbReference type="PROSITE" id="PS51425">
    <property type="entry name" value="SCD"/>
    <property type="match status" value="1"/>
</dbReference>
<dbReference type="GO" id="GO:0051301">
    <property type="term" value="P:cell division"/>
    <property type="evidence" value="ECO:0007669"/>
    <property type="project" value="UniProtKB-KW"/>
</dbReference>
<dbReference type="Pfam" id="PF20168">
    <property type="entry name" value="PDS5"/>
    <property type="match status" value="2"/>
</dbReference>
<dbReference type="InterPro" id="IPR039776">
    <property type="entry name" value="Pds5"/>
</dbReference>
<dbReference type="PANTHER" id="PTHR12663">
    <property type="entry name" value="ANDROGEN INDUCED INHIBITOR OF PROLIFERATION AS3 / PDS5-RELATED"/>
    <property type="match status" value="1"/>
</dbReference>
<dbReference type="SUPFAM" id="SSF48371">
    <property type="entry name" value="ARM repeat"/>
    <property type="match status" value="1"/>
</dbReference>
<dbReference type="PANTHER" id="PTHR12663:SF0">
    <property type="entry name" value="PRECOCIOUS DISSOCIATION OF SISTERS 5, ISOFORM A"/>
    <property type="match status" value="1"/>
</dbReference>
<feature type="compositionally biased region" description="Low complexity" evidence="6">
    <location>
        <begin position="1692"/>
        <end position="1701"/>
    </location>
</feature>
<dbReference type="GO" id="GO:0000785">
    <property type="term" value="C:chromatin"/>
    <property type="evidence" value="ECO:0007669"/>
    <property type="project" value="TreeGrafter"/>
</dbReference>
<evidence type="ECO:0000256" key="6">
    <source>
        <dbReference type="SAM" id="MobiDB-lite"/>
    </source>
</evidence>
<dbReference type="GO" id="GO:0006281">
    <property type="term" value="P:DNA repair"/>
    <property type="evidence" value="ECO:0007669"/>
    <property type="project" value="TreeGrafter"/>
</dbReference>
<keyword evidence="5" id="KW-0131">Cell cycle</keyword>
<protein>
    <recommendedName>
        <fullName evidence="7">SCD domain-containing protein</fullName>
    </recommendedName>
</protein>